<evidence type="ECO:0000256" key="6">
    <source>
        <dbReference type="PIRSR" id="PIRSR600223-1"/>
    </source>
</evidence>
<dbReference type="PANTHER" id="PTHR43390">
    <property type="entry name" value="SIGNAL PEPTIDASE I"/>
    <property type="match status" value="1"/>
</dbReference>
<evidence type="ECO:0000313" key="10">
    <source>
        <dbReference type="Proteomes" id="UP000320390"/>
    </source>
</evidence>
<reference evidence="9 10" key="1">
    <citation type="submission" date="2019-02" db="EMBL/GenBank/DDBJ databases">
        <title>Deep-cultivation of Planctomycetes and their phenomic and genomic characterization uncovers novel biology.</title>
        <authorList>
            <person name="Wiegand S."/>
            <person name="Jogler M."/>
            <person name="Boedeker C."/>
            <person name="Pinto D."/>
            <person name="Vollmers J."/>
            <person name="Rivas-Marin E."/>
            <person name="Kohn T."/>
            <person name="Peeters S.H."/>
            <person name="Heuer A."/>
            <person name="Rast P."/>
            <person name="Oberbeckmann S."/>
            <person name="Bunk B."/>
            <person name="Jeske O."/>
            <person name="Meyerdierks A."/>
            <person name="Storesund J.E."/>
            <person name="Kallscheuer N."/>
            <person name="Luecker S."/>
            <person name="Lage O.M."/>
            <person name="Pohl T."/>
            <person name="Merkel B.J."/>
            <person name="Hornburger P."/>
            <person name="Mueller R.-W."/>
            <person name="Bruemmer F."/>
            <person name="Labrenz M."/>
            <person name="Spormann A.M."/>
            <person name="Op den Camp H."/>
            <person name="Overmann J."/>
            <person name="Amann R."/>
            <person name="Jetten M.S.M."/>
            <person name="Mascher T."/>
            <person name="Medema M.H."/>
            <person name="Devos D.P."/>
            <person name="Kaster A.-K."/>
            <person name="Ovreas L."/>
            <person name="Rohde M."/>
            <person name="Galperin M.Y."/>
            <person name="Jogler C."/>
        </authorList>
    </citation>
    <scope>NUCLEOTIDE SEQUENCE [LARGE SCALE GENOMIC DNA]</scope>
    <source>
        <strain evidence="9 10">Poly30</strain>
    </source>
</reference>
<comment type="similarity">
    <text evidence="2 7">Belongs to the peptidase S26 family.</text>
</comment>
<organism evidence="9 10">
    <name type="scientific">Saltatorellus ferox</name>
    <dbReference type="NCBI Taxonomy" id="2528018"/>
    <lineage>
        <taxon>Bacteria</taxon>
        <taxon>Pseudomonadati</taxon>
        <taxon>Planctomycetota</taxon>
        <taxon>Planctomycetia</taxon>
        <taxon>Planctomycetia incertae sedis</taxon>
        <taxon>Saltatorellus</taxon>
    </lineage>
</organism>
<dbReference type="EC" id="3.4.21.89" evidence="3 7"/>
<dbReference type="InterPro" id="IPR000223">
    <property type="entry name" value="Pept_S26A_signal_pept_1"/>
</dbReference>
<dbReference type="NCBIfam" id="TIGR02227">
    <property type="entry name" value="sigpep_I_bact"/>
    <property type="match status" value="1"/>
</dbReference>
<accession>A0A518EV94</accession>
<evidence type="ECO:0000256" key="3">
    <source>
        <dbReference type="ARBA" id="ARBA00013208"/>
    </source>
</evidence>
<dbReference type="PANTHER" id="PTHR43390:SF1">
    <property type="entry name" value="CHLOROPLAST PROCESSING PEPTIDASE"/>
    <property type="match status" value="1"/>
</dbReference>
<keyword evidence="7" id="KW-0645">Protease</keyword>
<feature type="domain" description="Peptidase S26" evidence="8">
    <location>
        <begin position="2"/>
        <end position="144"/>
    </location>
</feature>
<dbReference type="Gene3D" id="2.10.109.10">
    <property type="entry name" value="Umud Fragment, subunit A"/>
    <property type="match status" value="1"/>
</dbReference>
<comment type="catalytic activity">
    <reaction evidence="1 7">
        <text>Cleavage of hydrophobic, N-terminal signal or leader sequences from secreted and periplasmic proteins.</text>
        <dbReference type="EC" id="3.4.21.89"/>
    </reaction>
</comment>
<evidence type="ECO:0000256" key="4">
    <source>
        <dbReference type="ARBA" id="ARBA00019232"/>
    </source>
</evidence>
<dbReference type="InterPro" id="IPR019758">
    <property type="entry name" value="Pept_S26A_signal_pept_1_CS"/>
</dbReference>
<evidence type="ECO:0000256" key="5">
    <source>
        <dbReference type="ARBA" id="ARBA00022801"/>
    </source>
</evidence>
<dbReference type="GO" id="GO:0006465">
    <property type="term" value="P:signal peptide processing"/>
    <property type="evidence" value="ECO:0007669"/>
    <property type="project" value="InterPro"/>
</dbReference>
<evidence type="ECO:0000256" key="2">
    <source>
        <dbReference type="ARBA" id="ARBA00009370"/>
    </source>
</evidence>
<dbReference type="PROSITE" id="PS00760">
    <property type="entry name" value="SPASE_I_2"/>
    <property type="match status" value="1"/>
</dbReference>
<dbReference type="InterPro" id="IPR019533">
    <property type="entry name" value="Peptidase_S26"/>
</dbReference>
<keyword evidence="5 7" id="KW-0378">Hydrolase</keyword>
<feature type="active site" evidence="6">
    <location>
        <position position="19"/>
    </location>
</feature>
<evidence type="ECO:0000259" key="8">
    <source>
        <dbReference type="Pfam" id="PF10502"/>
    </source>
</evidence>
<keyword evidence="10" id="KW-1185">Reference proteome</keyword>
<dbReference type="Proteomes" id="UP000320390">
    <property type="component" value="Chromosome"/>
</dbReference>
<dbReference type="GO" id="GO:0009003">
    <property type="term" value="F:signal peptidase activity"/>
    <property type="evidence" value="ECO:0007669"/>
    <property type="project" value="UniProtKB-EC"/>
</dbReference>
<protein>
    <recommendedName>
        <fullName evidence="4 7">Signal peptidase I</fullName>
        <ecNumber evidence="3 7">3.4.21.89</ecNumber>
    </recommendedName>
</protein>
<dbReference type="GO" id="GO:0004252">
    <property type="term" value="F:serine-type endopeptidase activity"/>
    <property type="evidence" value="ECO:0007669"/>
    <property type="project" value="InterPro"/>
</dbReference>
<dbReference type="InterPro" id="IPR036286">
    <property type="entry name" value="LexA/Signal_pep-like_sf"/>
</dbReference>
<gene>
    <name evidence="9" type="primary">spsB</name>
    <name evidence="9" type="ORF">Poly30_35550</name>
</gene>
<dbReference type="CDD" id="cd06530">
    <property type="entry name" value="S26_SPase_I"/>
    <property type="match status" value="1"/>
</dbReference>
<dbReference type="PRINTS" id="PR00727">
    <property type="entry name" value="LEADERPTASE"/>
</dbReference>
<evidence type="ECO:0000256" key="1">
    <source>
        <dbReference type="ARBA" id="ARBA00000677"/>
    </source>
</evidence>
<dbReference type="EMBL" id="CP036434">
    <property type="protein sequence ID" value="QDV08019.1"/>
    <property type="molecule type" value="Genomic_DNA"/>
</dbReference>
<sequence length="153" mass="17691">MVLMCWALCFNFSEVRGGSMMPGIQDRDRILVDHVSYLFGTPDRGDIVVLRYPMDPSLDYVKRVVGLPGDHVQIYEGYVWVNDELVEEPYVDPESNDPYAYVDTIVEPKSYFVLGDNRIRSSDSREFGQVPHEYLRGKVRVRLWPLMRAGLVE</sequence>
<comment type="subcellular location">
    <subcellularLocation>
        <location evidence="7">Membrane</location>
        <topology evidence="7">Single-pass type II membrane protein</topology>
    </subcellularLocation>
</comment>
<dbReference type="AlphaFoldDB" id="A0A518EV94"/>
<dbReference type="SUPFAM" id="SSF51306">
    <property type="entry name" value="LexA/Signal peptidase"/>
    <property type="match status" value="1"/>
</dbReference>
<dbReference type="PROSITE" id="PS00761">
    <property type="entry name" value="SPASE_I_3"/>
    <property type="match status" value="1"/>
</dbReference>
<evidence type="ECO:0000313" key="9">
    <source>
        <dbReference type="EMBL" id="QDV08019.1"/>
    </source>
</evidence>
<evidence type="ECO:0000256" key="7">
    <source>
        <dbReference type="RuleBase" id="RU362042"/>
    </source>
</evidence>
<feature type="active site" evidence="6">
    <location>
        <position position="62"/>
    </location>
</feature>
<dbReference type="Pfam" id="PF10502">
    <property type="entry name" value="Peptidase_S26"/>
    <property type="match status" value="1"/>
</dbReference>
<name>A0A518EV94_9BACT</name>
<dbReference type="GO" id="GO:0016020">
    <property type="term" value="C:membrane"/>
    <property type="evidence" value="ECO:0007669"/>
    <property type="project" value="UniProtKB-SubCell"/>
</dbReference>
<dbReference type="InterPro" id="IPR019757">
    <property type="entry name" value="Pept_S26A_signal_pept_1_Lys-AS"/>
</dbReference>
<proteinExistence type="inferred from homology"/>